<dbReference type="InterPro" id="IPR006616">
    <property type="entry name" value="DM9_repeat"/>
</dbReference>
<accession>A0A0L7LMC3</accession>
<dbReference type="Proteomes" id="UP000037510">
    <property type="component" value="Unassembled WGS sequence"/>
</dbReference>
<dbReference type="InterPro" id="IPR022041">
    <property type="entry name" value="Methyltransf_FA"/>
</dbReference>
<dbReference type="EMBL" id="JTDY01000557">
    <property type="protein sequence ID" value="KOB76683.1"/>
    <property type="molecule type" value="Genomic_DNA"/>
</dbReference>
<dbReference type="Pfam" id="PF12248">
    <property type="entry name" value="Methyltransf_FA"/>
    <property type="match status" value="2"/>
</dbReference>
<organism evidence="2 3">
    <name type="scientific">Operophtera brumata</name>
    <name type="common">Winter moth</name>
    <name type="synonym">Phalaena brumata</name>
    <dbReference type="NCBI Taxonomy" id="104452"/>
    <lineage>
        <taxon>Eukaryota</taxon>
        <taxon>Metazoa</taxon>
        <taxon>Ecdysozoa</taxon>
        <taxon>Arthropoda</taxon>
        <taxon>Hexapoda</taxon>
        <taxon>Insecta</taxon>
        <taxon>Pterygota</taxon>
        <taxon>Neoptera</taxon>
        <taxon>Endopterygota</taxon>
        <taxon>Lepidoptera</taxon>
        <taxon>Glossata</taxon>
        <taxon>Ditrysia</taxon>
        <taxon>Geometroidea</taxon>
        <taxon>Geometridae</taxon>
        <taxon>Larentiinae</taxon>
        <taxon>Operophtera</taxon>
    </lineage>
</organism>
<dbReference type="GO" id="GO:0032259">
    <property type="term" value="P:methylation"/>
    <property type="evidence" value="ECO:0007669"/>
    <property type="project" value="UniProtKB-KW"/>
</dbReference>
<dbReference type="Pfam" id="PF11901">
    <property type="entry name" value="DM9"/>
    <property type="match status" value="1"/>
</dbReference>
<dbReference type="PANTHER" id="PTHR36695">
    <property type="entry name" value="AGAP008648-PA"/>
    <property type="match status" value="1"/>
</dbReference>
<gene>
    <name evidence="2" type="ORF">OBRU01_04530</name>
</gene>
<dbReference type="PANTHER" id="PTHR36695:SF12">
    <property type="entry name" value="AGAP008648-PA"/>
    <property type="match status" value="1"/>
</dbReference>
<sequence length="459" mass="49226">MANIIDVATEDKLQYQFYPVSSGHVQFKVRAANDAHIALTTGPQESEPIIEIFIGGWGNTKSVIRKNRAKPEVAETETNSILNGGEYRGFWVRWDGGIISAGREGESIPFISWSDPQPFPVGFVGVCTGWGASGSWKIEDGVEFNTPDKLEYVFGPVASGSLEFEYRGPHNCHVSLTSAPAEVDPMYEIILGGWDNTQSVIRHCRQKPDKVTVPTPGLMNPNEFKKFLVEWRCGRLTVRDRVSGDVLMEWVDPAPFPVTHFGIRTAWGARGAWRIKHFATGGEQILPPSAPAAAALFAPPPGYPGGPTPGYPGGPAFGGGQWVDASGGQVPPGAVLGGQDCSGEPLYVIRAQHEGAMLPGKLVASHGCAYVPWGGQEQGKPEYQVLVGGPNNWVSTSGSNVPPGAFPGGESEDGEPLFIGRVRHEGSVTTGKVQQSHGVCYISFGGQELGFPDYEVLMP</sequence>
<name>A0A0L7LMC3_OPEBR</name>
<dbReference type="GO" id="GO:0008168">
    <property type="term" value="F:methyltransferase activity"/>
    <property type="evidence" value="ECO:0007669"/>
    <property type="project" value="UniProtKB-KW"/>
</dbReference>
<protein>
    <submittedName>
        <fullName evidence="2">Farnesoic acid O-methyltransferase</fullName>
    </submittedName>
</protein>
<keyword evidence="2" id="KW-0808">Transferase</keyword>
<keyword evidence="2" id="KW-0489">Methyltransferase</keyword>
<dbReference type="STRING" id="104452.A0A0L7LMC3"/>
<feature type="domain" description="Farnesoic acid O-methyl transferase" evidence="1">
    <location>
        <begin position="150"/>
        <end position="276"/>
    </location>
</feature>
<evidence type="ECO:0000259" key="1">
    <source>
        <dbReference type="Pfam" id="PF12248"/>
    </source>
</evidence>
<reference evidence="2 3" key="1">
    <citation type="journal article" date="2015" name="Genome Biol. Evol.">
        <title>The genome of winter moth (Operophtera brumata) provides a genomic perspective on sexual dimorphism and phenology.</title>
        <authorList>
            <person name="Derks M.F."/>
            <person name="Smit S."/>
            <person name="Salis L."/>
            <person name="Schijlen E."/>
            <person name="Bossers A."/>
            <person name="Mateman C."/>
            <person name="Pijl A.S."/>
            <person name="de Ridder D."/>
            <person name="Groenen M.A."/>
            <person name="Visser M.E."/>
            <person name="Megens H.J."/>
        </authorList>
    </citation>
    <scope>NUCLEOTIDE SEQUENCE [LARGE SCALE GENOMIC DNA]</scope>
    <source>
        <strain evidence="2">WM2013NL</strain>
        <tissue evidence="2">Head and thorax</tissue>
    </source>
</reference>
<comment type="caution">
    <text evidence="2">The sequence shown here is derived from an EMBL/GenBank/DDBJ whole genome shotgun (WGS) entry which is preliminary data.</text>
</comment>
<dbReference type="AlphaFoldDB" id="A0A0L7LMC3"/>
<evidence type="ECO:0000313" key="3">
    <source>
        <dbReference type="Proteomes" id="UP000037510"/>
    </source>
</evidence>
<feature type="domain" description="Farnesoic acid O-methyl transferase" evidence="1">
    <location>
        <begin position="12"/>
        <end position="140"/>
    </location>
</feature>
<proteinExistence type="predicted"/>
<evidence type="ECO:0000313" key="2">
    <source>
        <dbReference type="EMBL" id="KOB76683.1"/>
    </source>
</evidence>
<keyword evidence="3" id="KW-1185">Reference proteome</keyword>
<dbReference type="SMART" id="SM00696">
    <property type="entry name" value="DM9"/>
    <property type="match status" value="2"/>
</dbReference>